<feature type="region of interest" description="Disordered" evidence="1">
    <location>
        <begin position="481"/>
        <end position="531"/>
    </location>
</feature>
<protein>
    <recommendedName>
        <fullName evidence="5">DUF4430 domain-containing protein</fullName>
    </recommendedName>
</protein>
<comment type="caution">
    <text evidence="3">The sequence shown here is derived from an EMBL/GenBank/DDBJ whole genome shotgun (WGS) entry which is preliminary data.</text>
</comment>
<feature type="compositionally biased region" description="Basic and acidic residues" evidence="1">
    <location>
        <begin position="501"/>
        <end position="514"/>
    </location>
</feature>
<accession>A0A0G1DUG5</accession>
<name>A0A0G1DUG5_9BACT</name>
<keyword evidence="2" id="KW-0732">Signal</keyword>
<dbReference type="SUPFAM" id="SSF48239">
    <property type="entry name" value="Terpenoid cyclases/Protein prenyltransferases"/>
    <property type="match status" value="1"/>
</dbReference>
<dbReference type="Gene3D" id="1.50.10.20">
    <property type="match status" value="1"/>
</dbReference>
<proteinExistence type="predicted"/>
<dbReference type="EMBL" id="LCFS01000001">
    <property type="protein sequence ID" value="KKT01285.1"/>
    <property type="molecule type" value="Genomic_DNA"/>
</dbReference>
<evidence type="ECO:0008006" key="5">
    <source>
        <dbReference type="Google" id="ProtNLM"/>
    </source>
</evidence>
<feature type="region of interest" description="Disordered" evidence="1">
    <location>
        <begin position="163"/>
        <end position="195"/>
    </location>
</feature>
<sequence length="550" mass="60600">MSIKNVKKFLLTALILSVSMTGAAHAEETETTEPPAIVEEEAPAVPEPVTIHLTIATNTESIYDQDIAVDACNSDNGETSDLKITAYCAILQSGIQNEWNWDWAPGAFLNSLGDIAGFTTKDKDNNDVYHYWSWSLNNTEGTTGLNQYELQPNDLISLNFIDPVEPAPELPPENNEQSGGGGGGGGSRRNRNEGRVLGESTKAVFDIEKAFEFIIAQQKENGSFGADIYTDWTALALATGNYQEQVIKLIKYLGELKMENPRLPDGQARLTDYERRAMALMSLGLNPWGWNGENYIGKITSSFDGKQFGDVNEDNDDIFALIVLQNAGYGENEKMISDDIAFVLGRQRENSSWDESVDMTGASMEALSVFSPDEQVKNALGKAKKFLKEKQKDNGGWNDSASSTAWALQGILALGEKPEDWIKKGPAKGGASNTPLDYLATLQDADGSIKGENLENKIWETAYVLSALSGRTWNQIMQKFDKQTKPAVPAETSKKPAPKQKIPEPKPENTEKQDATIVTSAITPPPTDIEPEIPKKNWFRRLLENIFNIF</sequence>
<evidence type="ECO:0000256" key="2">
    <source>
        <dbReference type="SAM" id="SignalP"/>
    </source>
</evidence>
<evidence type="ECO:0000256" key="1">
    <source>
        <dbReference type="SAM" id="MobiDB-lite"/>
    </source>
</evidence>
<feature type="signal peptide" evidence="2">
    <location>
        <begin position="1"/>
        <end position="26"/>
    </location>
</feature>
<dbReference type="InterPro" id="IPR008930">
    <property type="entry name" value="Terpenoid_cyclase/PrenylTrfase"/>
</dbReference>
<reference evidence="3 4" key="1">
    <citation type="journal article" date="2015" name="Nature">
        <title>rRNA introns, odd ribosomes, and small enigmatic genomes across a large radiation of phyla.</title>
        <authorList>
            <person name="Brown C.T."/>
            <person name="Hug L.A."/>
            <person name="Thomas B.C."/>
            <person name="Sharon I."/>
            <person name="Castelle C.J."/>
            <person name="Singh A."/>
            <person name="Wilkins M.J."/>
            <person name="Williams K.H."/>
            <person name="Banfield J.F."/>
        </authorList>
    </citation>
    <scope>NUCLEOTIDE SEQUENCE [LARGE SCALE GENOMIC DNA]</scope>
</reference>
<feature type="compositionally biased region" description="Gly residues" evidence="1">
    <location>
        <begin position="178"/>
        <end position="187"/>
    </location>
</feature>
<dbReference type="CDD" id="cd00688">
    <property type="entry name" value="ISOPREN_C2_like"/>
    <property type="match status" value="1"/>
</dbReference>
<dbReference type="STRING" id="1618738.UV76_C0001G0043"/>
<feature type="chain" id="PRO_5002536565" description="DUF4430 domain-containing protein" evidence="2">
    <location>
        <begin position="27"/>
        <end position="550"/>
    </location>
</feature>
<gene>
    <name evidence="3" type="ORF">UV76_C0001G0043</name>
</gene>
<organism evidence="3 4">
    <name type="scientific">Candidatus Nomurabacteria bacterium GW2011_GWA2_43_15</name>
    <dbReference type="NCBI Taxonomy" id="1618738"/>
    <lineage>
        <taxon>Bacteria</taxon>
        <taxon>Candidatus Nomuraibacteriota</taxon>
    </lineage>
</organism>
<evidence type="ECO:0000313" key="3">
    <source>
        <dbReference type="EMBL" id="KKT01285.1"/>
    </source>
</evidence>
<evidence type="ECO:0000313" key="4">
    <source>
        <dbReference type="Proteomes" id="UP000034646"/>
    </source>
</evidence>
<dbReference type="Proteomes" id="UP000034646">
    <property type="component" value="Unassembled WGS sequence"/>
</dbReference>
<dbReference type="AlphaFoldDB" id="A0A0G1DUG5"/>